<keyword evidence="4" id="KW-1185">Reference proteome</keyword>
<reference evidence="3 4" key="1">
    <citation type="submission" date="2017-09" db="EMBL/GenBank/DDBJ databases">
        <title>High-quality draft genome sequence of Butyrivibrio fibrisolvens INBov1, isolated from cow rumen.</title>
        <authorList>
            <person name="Rodriguez Hernaez J."/>
            <person name="Rivarola M."/>
            <person name="Paniego N."/>
            <person name="Cravero S."/>
            <person name="Ceron Cucchi M."/>
            <person name="Martinez M.C."/>
        </authorList>
    </citation>
    <scope>NUCLEOTIDE SEQUENCE [LARGE SCALE GENOMIC DNA]</scope>
    <source>
        <strain evidence="3 4">INBov1</strain>
    </source>
</reference>
<dbReference type="Gene3D" id="3.40.50.1820">
    <property type="entry name" value="alpha/beta hydrolase"/>
    <property type="match status" value="1"/>
</dbReference>
<dbReference type="PANTHER" id="PTHR48081:SF6">
    <property type="entry name" value="PEPTIDASE S9 PROLYL OLIGOPEPTIDASE CATALYTIC DOMAIN-CONTAINING PROTEIN"/>
    <property type="match status" value="1"/>
</dbReference>
<dbReference type="Proteomes" id="UP000245488">
    <property type="component" value="Chromosome"/>
</dbReference>
<evidence type="ECO:0000313" key="3">
    <source>
        <dbReference type="EMBL" id="PWT26864.1"/>
    </source>
</evidence>
<dbReference type="InterPro" id="IPR050300">
    <property type="entry name" value="GDXG_lipolytic_enzyme"/>
</dbReference>
<dbReference type="InterPro" id="IPR049492">
    <property type="entry name" value="BD-FAE-like_dom"/>
</dbReference>
<dbReference type="InterPro" id="IPR029058">
    <property type="entry name" value="AB_hydrolase_fold"/>
</dbReference>
<feature type="domain" description="BD-FAE-like" evidence="2">
    <location>
        <begin position="100"/>
        <end position="297"/>
    </location>
</feature>
<dbReference type="RefSeq" id="WP_110072546.1">
    <property type="nucleotide sequence ID" value="NZ_CM009896.1"/>
</dbReference>
<dbReference type="EMBL" id="NXNG01000001">
    <property type="protein sequence ID" value="PWT26864.1"/>
    <property type="molecule type" value="Genomic_DNA"/>
</dbReference>
<dbReference type="Pfam" id="PF20434">
    <property type="entry name" value="BD-FAE"/>
    <property type="match status" value="1"/>
</dbReference>
<keyword evidence="1" id="KW-0378">Hydrolase</keyword>
<comment type="caution">
    <text evidence="3">The sequence shown here is derived from an EMBL/GenBank/DDBJ whole genome shotgun (WGS) entry which is preliminary data.</text>
</comment>
<dbReference type="PANTHER" id="PTHR48081">
    <property type="entry name" value="AB HYDROLASE SUPERFAMILY PROTEIN C4A8.06C"/>
    <property type="match status" value="1"/>
</dbReference>
<evidence type="ECO:0000313" key="4">
    <source>
        <dbReference type="Proteomes" id="UP000245488"/>
    </source>
</evidence>
<proteinExistence type="predicted"/>
<accession>A0A317FYQ9</accession>
<dbReference type="GO" id="GO:0016787">
    <property type="term" value="F:hydrolase activity"/>
    <property type="evidence" value="ECO:0007669"/>
    <property type="project" value="UniProtKB-KW"/>
</dbReference>
<evidence type="ECO:0000256" key="1">
    <source>
        <dbReference type="ARBA" id="ARBA00022801"/>
    </source>
</evidence>
<dbReference type="SUPFAM" id="SSF53474">
    <property type="entry name" value="alpha/beta-Hydrolases"/>
    <property type="match status" value="1"/>
</dbReference>
<name>A0A317FYQ9_BUTFI</name>
<sequence>MQYSQIEKDMTIGDLVNNKAYGVFKDYIFTYMTPDHYNCKLSEYGFEKVGFEEGLHRMEELAASDGMDGRSYVHDIYSKEDQKMQWDKACARYIHFPAKKDDDKPVPYVFIIPGGAFNRQWGFIEGMAVAAHLSNMGYAAFVLYYRVKQEPVVSLAIEDMINAIRDIESKADEYGIIKGEYMIGGFSAGATLAGEIGSDNYGWKVAGLPKPQAIFLGYTAICMNEFYKAYTSLPVGNPMREGIAPFLRRLAGPDVDSKLVSSYDLPSHIDSSYPKTYIVANEDDGTVPVANSKAMDAVLTKLGVEHITRIGLKGGHSFGLGNGLEVSGWLEEAVDFWRGTTKKYK</sequence>
<organism evidence="3 4">
    <name type="scientific">Butyrivibrio fibrisolvens</name>
    <dbReference type="NCBI Taxonomy" id="831"/>
    <lineage>
        <taxon>Bacteria</taxon>
        <taxon>Bacillati</taxon>
        <taxon>Bacillota</taxon>
        <taxon>Clostridia</taxon>
        <taxon>Lachnospirales</taxon>
        <taxon>Lachnospiraceae</taxon>
        <taxon>Butyrivibrio</taxon>
    </lineage>
</organism>
<protein>
    <recommendedName>
        <fullName evidence="2">BD-FAE-like domain-containing protein</fullName>
    </recommendedName>
</protein>
<gene>
    <name evidence="3" type="ORF">CPT75_06965</name>
</gene>
<dbReference type="AlphaFoldDB" id="A0A317FYQ9"/>
<evidence type="ECO:0000259" key="2">
    <source>
        <dbReference type="Pfam" id="PF20434"/>
    </source>
</evidence>